<dbReference type="OMA" id="RTNIIHT"/>
<dbReference type="FunCoup" id="A0A2R6REJ8">
    <property type="interactions" value="3302"/>
</dbReference>
<dbReference type="PANTHER" id="PTHR34119">
    <property type="entry name" value="HYDROXYPROLINE-RICH GLYCOPROTEIN-LIKE"/>
    <property type="match status" value="1"/>
</dbReference>
<dbReference type="FunFam" id="1.20.1270.60:FF:000095">
    <property type="entry name" value="Hydroxyproline-rich glycoprotein family protein"/>
    <property type="match status" value="1"/>
</dbReference>
<gene>
    <name evidence="3" type="ORF">CEY00_Acc08289</name>
</gene>
<accession>A0A2R6REJ8</accession>
<proteinExistence type="predicted"/>
<dbReference type="Gene3D" id="1.20.1270.60">
    <property type="entry name" value="Arfaptin homology (AH) domain/BAR domain"/>
    <property type="match status" value="1"/>
</dbReference>
<feature type="compositionally biased region" description="Acidic residues" evidence="1">
    <location>
        <begin position="249"/>
        <end position="278"/>
    </location>
</feature>
<dbReference type="SUPFAM" id="SSF103657">
    <property type="entry name" value="BAR/IMD domain-like"/>
    <property type="match status" value="1"/>
</dbReference>
<dbReference type="STRING" id="1590841.A0A2R6REJ8"/>
<comment type="caution">
    <text evidence="3">The sequence shown here is derived from an EMBL/GenBank/DDBJ whole genome shotgun (WGS) entry which is preliminary data.</text>
</comment>
<organism evidence="3 4">
    <name type="scientific">Actinidia chinensis var. chinensis</name>
    <name type="common">Chinese soft-hair kiwi</name>
    <dbReference type="NCBI Taxonomy" id="1590841"/>
    <lineage>
        <taxon>Eukaryota</taxon>
        <taxon>Viridiplantae</taxon>
        <taxon>Streptophyta</taxon>
        <taxon>Embryophyta</taxon>
        <taxon>Tracheophyta</taxon>
        <taxon>Spermatophyta</taxon>
        <taxon>Magnoliopsida</taxon>
        <taxon>eudicotyledons</taxon>
        <taxon>Gunneridae</taxon>
        <taxon>Pentapetalae</taxon>
        <taxon>asterids</taxon>
        <taxon>Ericales</taxon>
        <taxon>Actinidiaceae</taxon>
        <taxon>Actinidia</taxon>
    </lineage>
</organism>
<reference evidence="3 4" key="1">
    <citation type="submission" date="2017-07" db="EMBL/GenBank/DDBJ databases">
        <title>An improved, manually edited Actinidia chinensis var. chinensis (kiwifruit) genome highlights the challenges associated with draft genomes and gene prediction in plants.</title>
        <authorList>
            <person name="Pilkington S."/>
            <person name="Crowhurst R."/>
            <person name="Hilario E."/>
            <person name="Nardozza S."/>
            <person name="Fraser L."/>
            <person name="Peng Y."/>
            <person name="Gunaseelan K."/>
            <person name="Simpson R."/>
            <person name="Tahir J."/>
            <person name="Deroles S."/>
            <person name="Templeton K."/>
            <person name="Luo Z."/>
            <person name="Davy M."/>
            <person name="Cheng C."/>
            <person name="Mcneilage M."/>
            <person name="Scaglione D."/>
            <person name="Liu Y."/>
            <person name="Zhang Q."/>
            <person name="Datson P."/>
            <person name="De Silva N."/>
            <person name="Gardiner S."/>
            <person name="Bassett H."/>
            <person name="Chagne D."/>
            <person name="Mccallum J."/>
            <person name="Dzierzon H."/>
            <person name="Deng C."/>
            <person name="Wang Y.-Y."/>
            <person name="Barron N."/>
            <person name="Manako K."/>
            <person name="Bowen J."/>
            <person name="Foster T."/>
            <person name="Erridge Z."/>
            <person name="Tiffin H."/>
            <person name="Waite C."/>
            <person name="Davies K."/>
            <person name="Grierson E."/>
            <person name="Laing W."/>
            <person name="Kirk R."/>
            <person name="Chen X."/>
            <person name="Wood M."/>
            <person name="Montefiori M."/>
            <person name="Brummell D."/>
            <person name="Schwinn K."/>
            <person name="Catanach A."/>
            <person name="Fullerton C."/>
            <person name="Li D."/>
            <person name="Meiyalaghan S."/>
            <person name="Nieuwenhuizen N."/>
            <person name="Read N."/>
            <person name="Prakash R."/>
            <person name="Hunter D."/>
            <person name="Zhang H."/>
            <person name="Mckenzie M."/>
            <person name="Knabel M."/>
            <person name="Harris A."/>
            <person name="Allan A."/>
            <person name="Chen A."/>
            <person name="Janssen B."/>
            <person name="Plunkett B."/>
            <person name="Dwamena C."/>
            <person name="Voogd C."/>
            <person name="Leif D."/>
            <person name="Lafferty D."/>
            <person name="Souleyre E."/>
            <person name="Varkonyi-Gasic E."/>
            <person name="Gambi F."/>
            <person name="Hanley J."/>
            <person name="Yao J.-L."/>
            <person name="Cheung J."/>
            <person name="David K."/>
            <person name="Warren B."/>
            <person name="Marsh K."/>
            <person name="Snowden K."/>
            <person name="Lin-Wang K."/>
            <person name="Brian L."/>
            <person name="Martinez-Sanchez M."/>
            <person name="Wang M."/>
            <person name="Ileperuma N."/>
            <person name="Macnee N."/>
            <person name="Campin R."/>
            <person name="Mcatee P."/>
            <person name="Drummond R."/>
            <person name="Espley R."/>
            <person name="Ireland H."/>
            <person name="Wu R."/>
            <person name="Atkinson R."/>
            <person name="Karunairetnam S."/>
            <person name="Bulley S."/>
            <person name="Chunkath S."/>
            <person name="Hanley Z."/>
            <person name="Storey R."/>
            <person name="Thrimawithana A."/>
            <person name="Thomson S."/>
            <person name="David C."/>
            <person name="Testolin R."/>
        </authorList>
    </citation>
    <scope>NUCLEOTIDE SEQUENCE [LARGE SCALE GENOMIC DNA]</scope>
    <source>
        <strain evidence="4">cv. Red5</strain>
        <tissue evidence="3">Young leaf</tissue>
    </source>
</reference>
<dbReference type="Pfam" id="PF03114">
    <property type="entry name" value="BAR"/>
    <property type="match status" value="1"/>
</dbReference>
<dbReference type="OrthoDB" id="1925034at2759"/>
<reference evidence="4" key="2">
    <citation type="journal article" date="2018" name="BMC Genomics">
        <title>A manually annotated Actinidia chinensis var. chinensis (kiwifruit) genome highlights the challenges associated with draft genomes and gene prediction in plants.</title>
        <authorList>
            <person name="Pilkington S.M."/>
            <person name="Crowhurst R."/>
            <person name="Hilario E."/>
            <person name="Nardozza S."/>
            <person name="Fraser L."/>
            <person name="Peng Y."/>
            <person name="Gunaseelan K."/>
            <person name="Simpson R."/>
            <person name="Tahir J."/>
            <person name="Deroles S.C."/>
            <person name="Templeton K."/>
            <person name="Luo Z."/>
            <person name="Davy M."/>
            <person name="Cheng C."/>
            <person name="McNeilage M."/>
            <person name="Scaglione D."/>
            <person name="Liu Y."/>
            <person name="Zhang Q."/>
            <person name="Datson P."/>
            <person name="De Silva N."/>
            <person name="Gardiner S.E."/>
            <person name="Bassett H."/>
            <person name="Chagne D."/>
            <person name="McCallum J."/>
            <person name="Dzierzon H."/>
            <person name="Deng C."/>
            <person name="Wang Y.Y."/>
            <person name="Barron L."/>
            <person name="Manako K."/>
            <person name="Bowen J."/>
            <person name="Foster T.M."/>
            <person name="Erridge Z.A."/>
            <person name="Tiffin H."/>
            <person name="Waite C.N."/>
            <person name="Davies K.M."/>
            <person name="Grierson E.P."/>
            <person name="Laing W.A."/>
            <person name="Kirk R."/>
            <person name="Chen X."/>
            <person name="Wood M."/>
            <person name="Montefiori M."/>
            <person name="Brummell D.A."/>
            <person name="Schwinn K.E."/>
            <person name="Catanach A."/>
            <person name="Fullerton C."/>
            <person name="Li D."/>
            <person name="Meiyalaghan S."/>
            <person name="Nieuwenhuizen N."/>
            <person name="Read N."/>
            <person name="Prakash R."/>
            <person name="Hunter D."/>
            <person name="Zhang H."/>
            <person name="McKenzie M."/>
            <person name="Knabel M."/>
            <person name="Harris A."/>
            <person name="Allan A.C."/>
            <person name="Gleave A."/>
            <person name="Chen A."/>
            <person name="Janssen B.J."/>
            <person name="Plunkett B."/>
            <person name="Ampomah-Dwamena C."/>
            <person name="Voogd C."/>
            <person name="Leif D."/>
            <person name="Lafferty D."/>
            <person name="Souleyre E.J.F."/>
            <person name="Varkonyi-Gasic E."/>
            <person name="Gambi F."/>
            <person name="Hanley J."/>
            <person name="Yao J.L."/>
            <person name="Cheung J."/>
            <person name="David K.M."/>
            <person name="Warren B."/>
            <person name="Marsh K."/>
            <person name="Snowden K.C."/>
            <person name="Lin-Wang K."/>
            <person name="Brian L."/>
            <person name="Martinez-Sanchez M."/>
            <person name="Wang M."/>
            <person name="Ileperuma N."/>
            <person name="Macnee N."/>
            <person name="Campin R."/>
            <person name="McAtee P."/>
            <person name="Drummond R.S.M."/>
            <person name="Espley R.V."/>
            <person name="Ireland H.S."/>
            <person name="Wu R."/>
            <person name="Atkinson R.G."/>
            <person name="Karunairetnam S."/>
            <person name="Bulley S."/>
            <person name="Chunkath S."/>
            <person name="Hanley Z."/>
            <person name="Storey R."/>
            <person name="Thrimawithana A.H."/>
            <person name="Thomson S."/>
            <person name="David C."/>
            <person name="Testolin R."/>
            <person name="Huang H."/>
            <person name="Hellens R.P."/>
            <person name="Schaffer R.J."/>
        </authorList>
    </citation>
    <scope>NUCLEOTIDE SEQUENCE [LARGE SCALE GENOMIC DNA]</scope>
    <source>
        <strain evidence="4">cv. Red5</strain>
    </source>
</reference>
<name>A0A2R6REJ8_ACTCC</name>
<evidence type="ECO:0000256" key="1">
    <source>
        <dbReference type="SAM" id="MobiDB-lite"/>
    </source>
</evidence>
<keyword evidence="4" id="KW-1185">Reference proteome</keyword>
<sequence length="630" mass="70438">MKTSLRKLGGFARKGHGEVRERRDRHRQQSMAQLEEIARASQDMQDMKDCYDSLLSAAAATANSAYEFSESLREMGACLLEKTALNDDEESGKVLLMLGKVQFELQKLVDNYRSHIFQTITSPSESLLNELRIVEGMKKQCDEKRSLYEYMITRRREKGRLKSSKGESFSSQQLQDARDEYDEEATLFVFRLKSLKQGQSRSFLTQAARHHAAQLCFFRKALKSLETVEPHVKLVTKQQHIDYQFRGIEDDDGDNDDSYDDDSDDDDGSYSEHDDGELSFDYGQNDQVKNVVSTLRDSMELDRVDVTFPQVAMVDAAKGNLERNHGGDYFAIGKELKTTSQSAPLSAEKKFDPAERFRQMRPLSTRKSNSYVLPTPVEPKSPVAGPDPVVSGTRQARLSGTALNYRHSSPLEQKRNEKILQNEKLSEPIVLSQPSVRRESNSNTTSACLPLPLTEDLSSRQHDRHTTSDNKKIKRRAFSGPLTSKEWSNKPGLSASSPIVSTVLPKLFSGPLLRTPMPPPSSPKLSTSASPTYVSSPKIRELHELPRPPTNLASKYVGRPSNQIGYSGPLLSKDQETIPAANKLATDVASPLPKPHLTISRSFSIPSMGQKGTLITCVDAVRTTTDFEDN</sequence>
<evidence type="ECO:0000259" key="2">
    <source>
        <dbReference type="Pfam" id="PF03114"/>
    </source>
</evidence>
<feature type="region of interest" description="Disordered" evidence="1">
    <location>
        <begin position="430"/>
        <end position="495"/>
    </location>
</feature>
<feature type="region of interest" description="Disordered" evidence="1">
    <location>
        <begin position="369"/>
        <end position="391"/>
    </location>
</feature>
<dbReference type="CDD" id="cd07307">
    <property type="entry name" value="BAR"/>
    <property type="match status" value="1"/>
</dbReference>
<dbReference type="EMBL" id="NKQK01000007">
    <property type="protein sequence ID" value="PSS26993.1"/>
    <property type="molecule type" value="Genomic_DNA"/>
</dbReference>
<dbReference type="InParanoid" id="A0A2R6REJ8"/>
<feature type="domain" description="BAR" evidence="2">
    <location>
        <begin position="28"/>
        <end position="231"/>
    </location>
</feature>
<dbReference type="GO" id="GO:0005737">
    <property type="term" value="C:cytoplasm"/>
    <property type="evidence" value="ECO:0007669"/>
    <property type="project" value="InterPro"/>
</dbReference>
<feature type="compositionally biased region" description="Basic and acidic residues" evidence="1">
    <location>
        <begin position="457"/>
        <end position="471"/>
    </location>
</feature>
<evidence type="ECO:0000313" key="3">
    <source>
        <dbReference type="EMBL" id="PSS26993.1"/>
    </source>
</evidence>
<protein>
    <submittedName>
        <fullName evidence="3">BAR domain protein</fullName>
    </submittedName>
</protein>
<dbReference type="AlphaFoldDB" id="A0A2R6REJ8"/>
<feature type="region of interest" description="Disordered" evidence="1">
    <location>
        <begin position="245"/>
        <end position="283"/>
    </location>
</feature>
<dbReference type="PANTHER" id="PTHR34119:SF1">
    <property type="entry name" value="OS04G0394700 PROTEIN"/>
    <property type="match status" value="1"/>
</dbReference>
<dbReference type="InterPro" id="IPR004148">
    <property type="entry name" value="BAR_dom"/>
</dbReference>
<dbReference type="InterPro" id="IPR027267">
    <property type="entry name" value="AH/BAR_dom_sf"/>
</dbReference>
<feature type="region of interest" description="Disordered" evidence="1">
    <location>
        <begin position="1"/>
        <end position="30"/>
    </location>
</feature>
<dbReference type="Gramene" id="PSS26993">
    <property type="protein sequence ID" value="PSS26993"/>
    <property type="gene ID" value="CEY00_Acc08289"/>
</dbReference>
<dbReference type="Proteomes" id="UP000241394">
    <property type="component" value="Chromosome LG7"/>
</dbReference>
<evidence type="ECO:0000313" key="4">
    <source>
        <dbReference type="Proteomes" id="UP000241394"/>
    </source>
</evidence>
<dbReference type="InterPro" id="IPR037488">
    <property type="entry name" value="At2g33490-like"/>
</dbReference>